<evidence type="ECO:0000313" key="11">
    <source>
        <dbReference type="Proteomes" id="UP000266841"/>
    </source>
</evidence>
<dbReference type="Pfam" id="PF19055">
    <property type="entry name" value="ABC2_membrane_7"/>
    <property type="match status" value="1"/>
</dbReference>
<dbReference type="InterPro" id="IPR027417">
    <property type="entry name" value="P-loop_NTPase"/>
</dbReference>
<evidence type="ECO:0000256" key="7">
    <source>
        <dbReference type="ARBA" id="ARBA00023136"/>
    </source>
</evidence>
<evidence type="ECO:0000256" key="6">
    <source>
        <dbReference type="ARBA" id="ARBA00022989"/>
    </source>
</evidence>
<comment type="subcellular location">
    <subcellularLocation>
        <location evidence="1">Membrane</location>
        <topology evidence="1">Multi-pass membrane protein</topology>
    </subcellularLocation>
</comment>
<dbReference type="SMART" id="SM00382">
    <property type="entry name" value="AAA"/>
    <property type="match status" value="1"/>
</dbReference>
<dbReference type="GO" id="GO:0016020">
    <property type="term" value="C:membrane"/>
    <property type="evidence" value="ECO:0007669"/>
    <property type="project" value="UniProtKB-SubCell"/>
</dbReference>
<keyword evidence="5" id="KW-0067">ATP-binding</keyword>
<dbReference type="GO" id="GO:0140359">
    <property type="term" value="F:ABC-type transporter activity"/>
    <property type="evidence" value="ECO:0007669"/>
    <property type="project" value="InterPro"/>
</dbReference>
<keyword evidence="7 8" id="KW-0472">Membrane</keyword>
<keyword evidence="3 8" id="KW-0812">Transmembrane</keyword>
<evidence type="ECO:0000259" key="9">
    <source>
        <dbReference type="PROSITE" id="PS50893"/>
    </source>
</evidence>
<dbReference type="InterPro" id="IPR003593">
    <property type="entry name" value="AAA+_ATPase"/>
</dbReference>
<evidence type="ECO:0000256" key="1">
    <source>
        <dbReference type="ARBA" id="ARBA00004141"/>
    </source>
</evidence>
<dbReference type="InterPro" id="IPR003439">
    <property type="entry name" value="ABC_transporter-like_ATP-bd"/>
</dbReference>
<dbReference type="PROSITE" id="PS50893">
    <property type="entry name" value="ABC_TRANSPORTER_2"/>
    <property type="match status" value="1"/>
</dbReference>
<dbReference type="InterPro" id="IPR043926">
    <property type="entry name" value="ABCG_dom"/>
</dbReference>
<evidence type="ECO:0000256" key="5">
    <source>
        <dbReference type="ARBA" id="ARBA00022840"/>
    </source>
</evidence>
<keyword evidence="2" id="KW-0813">Transport</keyword>
<organism evidence="10 11">
    <name type="scientific">Thalassiosira oceanica</name>
    <name type="common">Marine diatom</name>
    <dbReference type="NCBI Taxonomy" id="159749"/>
    <lineage>
        <taxon>Eukaryota</taxon>
        <taxon>Sar</taxon>
        <taxon>Stramenopiles</taxon>
        <taxon>Ochrophyta</taxon>
        <taxon>Bacillariophyta</taxon>
        <taxon>Coscinodiscophyceae</taxon>
        <taxon>Thalassiosirophycidae</taxon>
        <taxon>Thalassiosirales</taxon>
        <taxon>Thalassiosiraceae</taxon>
        <taxon>Thalassiosira</taxon>
    </lineage>
</organism>
<dbReference type="InterPro" id="IPR017871">
    <property type="entry name" value="ABC_transporter-like_CS"/>
</dbReference>
<feature type="domain" description="ABC transporter" evidence="9">
    <location>
        <begin position="55"/>
        <end position="298"/>
    </location>
</feature>
<dbReference type="EMBL" id="AGNL01047106">
    <property type="protein sequence ID" value="EJK47315.1"/>
    <property type="molecule type" value="Genomic_DNA"/>
</dbReference>
<feature type="transmembrane region" description="Helical" evidence="8">
    <location>
        <begin position="390"/>
        <end position="411"/>
    </location>
</feature>
<gene>
    <name evidence="10" type="ORF">THAOC_33977</name>
</gene>
<reference evidence="10 11" key="1">
    <citation type="journal article" date="2012" name="Genome Biol.">
        <title>Genome and low-iron response of an oceanic diatom adapted to chronic iron limitation.</title>
        <authorList>
            <person name="Lommer M."/>
            <person name="Specht M."/>
            <person name="Roy A.S."/>
            <person name="Kraemer L."/>
            <person name="Andreson R."/>
            <person name="Gutowska M.A."/>
            <person name="Wolf J."/>
            <person name="Bergner S.V."/>
            <person name="Schilhabel M.B."/>
            <person name="Klostermeier U.C."/>
            <person name="Beiko R.G."/>
            <person name="Rosenstiel P."/>
            <person name="Hippler M."/>
            <person name="Laroche J."/>
        </authorList>
    </citation>
    <scope>NUCLEOTIDE SEQUENCE [LARGE SCALE GENOMIC DNA]</scope>
    <source>
        <strain evidence="10 11">CCMP1005</strain>
    </source>
</reference>
<keyword evidence="11" id="KW-1185">Reference proteome</keyword>
<evidence type="ECO:0000313" key="10">
    <source>
        <dbReference type="EMBL" id="EJK47315.1"/>
    </source>
</evidence>
<proteinExistence type="predicted"/>
<feature type="transmembrane region" description="Helical" evidence="8">
    <location>
        <begin position="423"/>
        <end position="445"/>
    </location>
</feature>
<dbReference type="PANTHER" id="PTHR48041">
    <property type="entry name" value="ABC TRANSPORTER G FAMILY MEMBER 28"/>
    <property type="match status" value="1"/>
</dbReference>
<dbReference type="GO" id="GO:0016887">
    <property type="term" value="F:ATP hydrolysis activity"/>
    <property type="evidence" value="ECO:0007669"/>
    <property type="project" value="InterPro"/>
</dbReference>
<dbReference type="SUPFAM" id="SSF52540">
    <property type="entry name" value="P-loop containing nucleoside triphosphate hydrolases"/>
    <property type="match status" value="1"/>
</dbReference>
<dbReference type="eggNOG" id="KOG0061">
    <property type="taxonomic scope" value="Eukaryota"/>
</dbReference>
<dbReference type="AlphaFoldDB" id="K0R496"/>
<dbReference type="Proteomes" id="UP000266841">
    <property type="component" value="Unassembled WGS sequence"/>
</dbReference>
<dbReference type="PANTHER" id="PTHR48041:SF41">
    <property type="entry name" value="ABC TRANSPORTER G FAMILY"/>
    <property type="match status" value="1"/>
</dbReference>
<name>K0R496_THAOC</name>
<feature type="transmembrane region" description="Helical" evidence="8">
    <location>
        <begin position="466"/>
        <end position="492"/>
    </location>
</feature>
<dbReference type="GO" id="GO:0005524">
    <property type="term" value="F:ATP binding"/>
    <property type="evidence" value="ECO:0007669"/>
    <property type="project" value="UniProtKB-KW"/>
</dbReference>
<comment type="caution">
    <text evidence="10">The sequence shown here is derived from an EMBL/GenBank/DDBJ whole genome shotgun (WGS) entry which is preliminary data.</text>
</comment>
<evidence type="ECO:0000256" key="2">
    <source>
        <dbReference type="ARBA" id="ARBA00022448"/>
    </source>
</evidence>
<keyword evidence="6 8" id="KW-1133">Transmembrane helix</keyword>
<dbReference type="Pfam" id="PF00005">
    <property type="entry name" value="ABC_tran"/>
    <property type="match status" value="1"/>
</dbReference>
<dbReference type="OrthoDB" id="66620at2759"/>
<dbReference type="InterPro" id="IPR013525">
    <property type="entry name" value="ABC2_TM"/>
</dbReference>
<accession>K0R496</accession>
<dbReference type="InterPro" id="IPR050352">
    <property type="entry name" value="ABCG_transporters"/>
</dbReference>
<dbReference type="OMA" id="PWLAWIK"/>
<sequence length="653" mass="70803">MPSHRHAITISVGVSAAASPGPLYRHASGDGVCCARKKYGTKRGGTLTEKNDLVLELVMTLKQKKKDDRVILDSVRGIAKPGRMLAVMGPSGSGKSTFLHSLAGRVKQDKKISLSGRRYINGTPVTGDTQIPAAFIEQDVNFFPHLTVKETLDFRVELQMASVLSKLERDDLVAKLMSDLGLTKSANTIVGNTKVRGLSGGERKRLSIACEMIGGNSVLMLDEPTSGLDSYQAAQVLGTLRNLADQGKTVIAVIHQPSQHTFQLFDDLLLLSEGKMMYYGEVSNVRNYMAEIGYEAEAEVGTAEHILNCISSIVGGDADAEKASVARIEKIAAAADAQSRELVALEDGEQSDRKTKRIVGGTRSHPGANIMRQFSLLLRRSLKEIFRGKAAIIIKVMQQVSLGLIYGGIYTLGLDQSSIMDRFGLLSLIMIGGTNMAVAGTIRAFPKEKAIVSGEMDIKLYRTFPYFIAKAVSELPLIGVFNAIFSSIIYPLTNLQPGRFKRFLAITTGHGIASEAFGLLIGSISPNSDVALALMPPIVVLNIIFDGKNISEENTPWILKWVNKVGLIRWGFTGLALNEFEGLEFTAGGRRGPLTKTGEEALSRFGLDGQSIENVFTAQTKIVAGCWLLSYLGLSLTKQKFEVMAAPSKREKE</sequence>
<dbReference type="Pfam" id="PF01061">
    <property type="entry name" value="ABC2_membrane"/>
    <property type="match status" value="1"/>
</dbReference>
<keyword evidence="4" id="KW-0547">Nucleotide-binding</keyword>
<protein>
    <recommendedName>
        <fullName evidence="9">ABC transporter domain-containing protein</fullName>
    </recommendedName>
</protein>
<evidence type="ECO:0000256" key="8">
    <source>
        <dbReference type="SAM" id="Phobius"/>
    </source>
</evidence>
<dbReference type="Gene3D" id="3.40.50.300">
    <property type="entry name" value="P-loop containing nucleotide triphosphate hydrolases"/>
    <property type="match status" value="1"/>
</dbReference>
<evidence type="ECO:0000256" key="3">
    <source>
        <dbReference type="ARBA" id="ARBA00022692"/>
    </source>
</evidence>
<dbReference type="PROSITE" id="PS00211">
    <property type="entry name" value="ABC_TRANSPORTER_1"/>
    <property type="match status" value="1"/>
</dbReference>
<evidence type="ECO:0000256" key="4">
    <source>
        <dbReference type="ARBA" id="ARBA00022741"/>
    </source>
</evidence>